<accession>A0A381X1M7</accession>
<proteinExistence type="predicted"/>
<dbReference type="InterPro" id="IPR036928">
    <property type="entry name" value="AS_sf"/>
</dbReference>
<dbReference type="EMBL" id="UINC01013612">
    <property type="protein sequence ID" value="SVA58696.1"/>
    <property type="molecule type" value="Genomic_DNA"/>
</dbReference>
<dbReference type="PANTHER" id="PTHR11895:SF73">
    <property type="entry name" value="AMIDASE FAMILY PROTEIN"/>
    <property type="match status" value="1"/>
</dbReference>
<organism evidence="2">
    <name type="scientific">marine metagenome</name>
    <dbReference type="NCBI Taxonomy" id="408172"/>
    <lineage>
        <taxon>unclassified sequences</taxon>
        <taxon>metagenomes</taxon>
        <taxon>ecological metagenomes</taxon>
    </lineage>
</organism>
<protein>
    <recommendedName>
        <fullName evidence="1">Amidase domain-containing protein</fullName>
    </recommendedName>
</protein>
<evidence type="ECO:0000259" key="1">
    <source>
        <dbReference type="Pfam" id="PF01425"/>
    </source>
</evidence>
<feature type="domain" description="Amidase" evidence="1">
    <location>
        <begin position="120"/>
        <end position="374"/>
    </location>
</feature>
<dbReference type="Gene3D" id="3.90.1300.10">
    <property type="entry name" value="Amidase signature (AS) domain"/>
    <property type="match status" value="1"/>
</dbReference>
<dbReference type="Pfam" id="PF01425">
    <property type="entry name" value="Amidase"/>
    <property type="match status" value="1"/>
</dbReference>
<dbReference type="PANTHER" id="PTHR11895">
    <property type="entry name" value="TRANSAMIDASE"/>
    <property type="match status" value="1"/>
</dbReference>
<evidence type="ECO:0000313" key="2">
    <source>
        <dbReference type="EMBL" id="SVA58696.1"/>
    </source>
</evidence>
<dbReference type="InterPro" id="IPR000120">
    <property type="entry name" value="Amidase"/>
</dbReference>
<reference evidence="2" key="1">
    <citation type="submission" date="2018-05" db="EMBL/GenBank/DDBJ databases">
        <authorList>
            <person name="Lanie J.A."/>
            <person name="Ng W.-L."/>
            <person name="Kazmierczak K.M."/>
            <person name="Andrzejewski T.M."/>
            <person name="Davidsen T.M."/>
            <person name="Wayne K.J."/>
            <person name="Tettelin H."/>
            <person name="Glass J.I."/>
            <person name="Rusch D."/>
            <person name="Podicherti R."/>
            <person name="Tsui H.-C.T."/>
            <person name="Winkler M.E."/>
        </authorList>
    </citation>
    <scope>NUCLEOTIDE SEQUENCE</scope>
</reference>
<name>A0A381X1M7_9ZZZZ</name>
<gene>
    <name evidence="2" type="ORF">METZ01_LOCUS111550</name>
</gene>
<dbReference type="InterPro" id="IPR023631">
    <property type="entry name" value="Amidase_dom"/>
</dbReference>
<dbReference type="SUPFAM" id="SSF75304">
    <property type="entry name" value="Amidase signature (AS) enzymes"/>
    <property type="match status" value="1"/>
</dbReference>
<dbReference type="AlphaFoldDB" id="A0A381X1M7"/>
<sequence>MERRRFLKVAAAVATASGVRPGALTAEDGRQPFSLQEAQESLVPLGNGEPPALQFQAYPGGTGALIERLWREDGGIPWGRQMINTGPWTGPAPTNSADIAFLPAHRLGALIRGRKITSEELTDIYLERMKKYDPILLCAVTILEDRAREEAKKADAELRAGRWRGPLHGVPWGVKDLFSVTGARTTWGSSDFENQMINEDSELVVRLREAGAVLIAKLATGEFASGSNWYRGQTRNAWNPEQSSSGSSAGPGSATAAGLVGFSIGTETRGSIVGPSRRGGLSALRPTFGRISRHGGMVLAWSMDKPGPMCRSIEDCAIVFNAIHGSDSKDPATLTAPFRFERRPDLSRMRIGYTEDAPEAFVGKLRELGADPKPMAELPESGSSGLGVESSAAFDFHVAPGGVLESVPESAEGEEARTPRFHRGRTVLALDFIQSQRRRRILMQEMAKAMEGFDMFVTGSGETGLTNETGHPAAVLPYDFGDANTEDDFDHEQPICTTIIGDLFADDKILSVAHAYQSVTDWHQQHPDLT</sequence>
<dbReference type="GO" id="GO:0050567">
    <property type="term" value="F:glutaminyl-tRNA synthase (glutamine-hydrolyzing) activity"/>
    <property type="evidence" value="ECO:0007669"/>
    <property type="project" value="TreeGrafter"/>
</dbReference>